<dbReference type="AlphaFoldDB" id="A0A1D1W3U9"/>
<dbReference type="InterPro" id="IPR017452">
    <property type="entry name" value="GPCR_Rhodpsn_7TM"/>
</dbReference>
<keyword evidence="5" id="KW-0297">G-protein coupled receptor</keyword>
<evidence type="ECO:0000256" key="10">
    <source>
        <dbReference type="SAM" id="Phobius"/>
    </source>
</evidence>
<keyword evidence="4 10" id="KW-1133">Transmembrane helix</keyword>
<organism evidence="12 13">
    <name type="scientific">Ramazzottius varieornatus</name>
    <name type="common">Water bear</name>
    <name type="synonym">Tardigrade</name>
    <dbReference type="NCBI Taxonomy" id="947166"/>
    <lineage>
        <taxon>Eukaryota</taxon>
        <taxon>Metazoa</taxon>
        <taxon>Ecdysozoa</taxon>
        <taxon>Tardigrada</taxon>
        <taxon>Eutardigrada</taxon>
        <taxon>Parachela</taxon>
        <taxon>Hypsibioidea</taxon>
        <taxon>Ramazzottiidae</taxon>
        <taxon>Ramazzottius</taxon>
    </lineage>
</organism>
<keyword evidence="8" id="KW-0675">Receptor</keyword>
<evidence type="ECO:0000256" key="3">
    <source>
        <dbReference type="ARBA" id="ARBA00022692"/>
    </source>
</evidence>
<feature type="transmembrane region" description="Helical" evidence="10">
    <location>
        <begin position="150"/>
        <end position="171"/>
    </location>
</feature>
<keyword evidence="7" id="KW-1015">Disulfide bond</keyword>
<protein>
    <recommendedName>
        <fullName evidence="11">G-protein coupled receptors family 1 profile domain-containing protein</fullName>
    </recommendedName>
</protein>
<evidence type="ECO:0000256" key="1">
    <source>
        <dbReference type="ARBA" id="ARBA00004651"/>
    </source>
</evidence>
<feature type="transmembrane region" description="Helical" evidence="10">
    <location>
        <begin position="70"/>
        <end position="95"/>
    </location>
</feature>
<comment type="subcellular location">
    <subcellularLocation>
        <location evidence="1">Cell membrane</location>
        <topology evidence="1">Multi-pass membrane protein</topology>
    </subcellularLocation>
</comment>
<dbReference type="GO" id="GO:0071880">
    <property type="term" value="P:adenylate cyclase-activating adrenergic receptor signaling pathway"/>
    <property type="evidence" value="ECO:0007669"/>
    <property type="project" value="TreeGrafter"/>
</dbReference>
<keyword evidence="3 10" id="KW-0812">Transmembrane</keyword>
<evidence type="ECO:0000256" key="5">
    <source>
        <dbReference type="ARBA" id="ARBA00023040"/>
    </source>
</evidence>
<dbReference type="EMBL" id="BDGG01000015">
    <property type="protein sequence ID" value="GAV07443.1"/>
    <property type="molecule type" value="Genomic_DNA"/>
</dbReference>
<keyword evidence="2" id="KW-1003">Cell membrane</keyword>
<dbReference type="GO" id="GO:0005886">
    <property type="term" value="C:plasma membrane"/>
    <property type="evidence" value="ECO:0007669"/>
    <property type="project" value="UniProtKB-SubCell"/>
</dbReference>
<feature type="domain" description="G-protein coupled receptors family 1 profile" evidence="11">
    <location>
        <begin position="48"/>
        <end position="283"/>
    </location>
</feature>
<accession>A0A1D1W3U9</accession>
<dbReference type="PANTHER" id="PTHR24248">
    <property type="entry name" value="ADRENERGIC RECEPTOR-RELATED G-PROTEIN COUPLED RECEPTOR"/>
    <property type="match status" value="1"/>
</dbReference>
<keyword evidence="6 10" id="KW-0472">Membrane</keyword>
<name>A0A1D1W3U9_RAMVA</name>
<sequence length="283" mass="31056">MSNFSFNISLSSSWLYQKNTSFPSSPASHDLVGYVAAVLTTNFVGLPINIPILLAIVLYPPLRKSTSGPLLAQCAAIDVLFSLVVGPMASLVRFFGMSYRYPPWFCSILFTLVVHTAHPASTYAACMIASQRLSATMFPHEHKDVSDRKVIVAMLITPWVMALGSVAFPMASHQLHTVQSAQTGGCLLSTVTSSTVRSLVFALVVTHIPTAVTGVPYISLLIKAIGLLRVEKRKQVVSKPRVDKLRRRLEIHVALTSSFVWHCLSIYPFTFIAIFFPQLLMSG</sequence>
<evidence type="ECO:0000256" key="6">
    <source>
        <dbReference type="ARBA" id="ARBA00023136"/>
    </source>
</evidence>
<dbReference type="Pfam" id="PF00001">
    <property type="entry name" value="7tm_1"/>
    <property type="match status" value="1"/>
</dbReference>
<keyword evidence="9" id="KW-0807">Transducer</keyword>
<feature type="transmembrane region" description="Helical" evidence="10">
    <location>
        <begin position="249"/>
        <end position="276"/>
    </location>
</feature>
<dbReference type="InterPro" id="IPR000276">
    <property type="entry name" value="GPCR_Rhodpsn"/>
</dbReference>
<evidence type="ECO:0000313" key="12">
    <source>
        <dbReference type="EMBL" id="GAV07443.1"/>
    </source>
</evidence>
<evidence type="ECO:0000313" key="13">
    <source>
        <dbReference type="Proteomes" id="UP000186922"/>
    </source>
</evidence>
<dbReference type="Proteomes" id="UP000186922">
    <property type="component" value="Unassembled WGS sequence"/>
</dbReference>
<dbReference type="Gene3D" id="1.20.1070.10">
    <property type="entry name" value="Rhodopsin 7-helix transmembrane proteins"/>
    <property type="match status" value="1"/>
</dbReference>
<evidence type="ECO:0000256" key="9">
    <source>
        <dbReference type="ARBA" id="ARBA00023224"/>
    </source>
</evidence>
<dbReference type="GO" id="GO:0043410">
    <property type="term" value="P:positive regulation of MAPK cascade"/>
    <property type="evidence" value="ECO:0007669"/>
    <property type="project" value="TreeGrafter"/>
</dbReference>
<dbReference type="PROSITE" id="PS50262">
    <property type="entry name" value="G_PROTEIN_RECEP_F1_2"/>
    <property type="match status" value="1"/>
</dbReference>
<dbReference type="GO" id="GO:0004993">
    <property type="term" value="F:G protein-coupled serotonin receptor activity"/>
    <property type="evidence" value="ECO:0007669"/>
    <property type="project" value="UniProtKB-ARBA"/>
</dbReference>
<proteinExistence type="predicted"/>
<gene>
    <name evidence="12" type="primary">RvY_17276-1</name>
    <name evidence="12" type="synonym">RvY_17276.1</name>
    <name evidence="12" type="ORF">RvY_17276</name>
</gene>
<reference evidence="12 13" key="1">
    <citation type="journal article" date="2016" name="Nat. Commun.">
        <title>Extremotolerant tardigrade genome and improved radiotolerance of human cultured cells by tardigrade-unique protein.</title>
        <authorList>
            <person name="Hashimoto T."/>
            <person name="Horikawa D.D."/>
            <person name="Saito Y."/>
            <person name="Kuwahara H."/>
            <person name="Kozuka-Hata H."/>
            <person name="Shin-I T."/>
            <person name="Minakuchi Y."/>
            <person name="Ohishi K."/>
            <person name="Motoyama A."/>
            <person name="Aizu T."/>
            <person name="Enomoto A."/>
            <person name="Kondo K."/>
            <person name="Tanaka S."/>
            <person name="Hara Y."/>
            <person name="Koshikawa S."/>
            <person name="Sagara H."/>
            <person name="Miura T."/>
            <person name="Yokobori S."/>
            <person name="Miyagawa K."/>
            <person name="Suzuki Y."/>
            <person name="Kubo T."/>
            <person name="Oyama M."/>
            <person name="Kohara Y."/>
            <person name="Fujiyama A."/>
            <person name="Arakawa K."/>
            <person name="Katayama T."/>
            <person name="Toyoda A."/>
            <person name="Kunieda T."/>
        </authorList>
    </citation>
    <scope>NUCLEOTIDE SEQUENCE [LARGE SCALE GENOMIC DNA]</scope>
    <source>
        <strain evidence="12 13">YOKOZUNA-1</strain>
    </source>
</reference>
<evidence type="ECO:0000256" key="8">
    <source>
        <dbReference type="ARBA" id="ARBA00023170"/>
    </source>
</evidence>
<feature type="transmembrane region" description="Helical" evidence="10">
    <location>
        <begin position="199"/>
        <end position="228"/>
    </location>
</feature>
<feature type="transmembrane region" description="Helical" evidence="10">
    <location>
        <begin position="31"/>
        <end position="58"/>
    </location>
</feature>
<evidence type="ECO:0000259" key="11">
    <source>
        <dbReference type="PROSITE" id="PS50262"/>
    </source>
</evidence>
<comment type="caution">
    <text evidence="12">The sequence shown here is derived from an EMBL/GenBank/DDBJ whole genome shotgun (WGS) entry which is preliminary data.</text>
</comment>
<feature type="transmembrane region" description="Helical" evidence="10">
    <location>
        <begin position="101"/>
        <end position="129"/>
    </location>
</feature>
<evidence type="ECO:0000256" key="7">
    <source>
        <dbReference type="ARBA" id="ARBA00023157"/>
    </source>
</evidence>
<evidence type="ECO:0000256" key="4">
    <source>
        <dbReference type="ARBA" id="ARBA00022989"/>
    </source>
</evidence>
<keyword evidence="13" id="KW-1185">Reference proteome</keyword>
<dbReference type="SUPFAM" id="SSF81321">
    <property type="entry name" value="Family A G protein-coupled receptor-like"/>
    <property type="match status" value="1"/>
</dbReference>
<dbReference type="PANTHER" id="PTHR24248:SF199">
    <property type="entry name" value="IP13425P-RELATED"/>
    <property type="match status" value="1"/>
</dbReference>
<evidence type="ECO:0000256" key="2">
    <source>
        <dbReference type="ARBA" id="ARBA00022475"/>
    </source>
</evidence>